<accession>A0ABU1EDI4</accession>
<dbReference type="RefSeq" id="WP_309556019.1">
    <property type="nucleotide sequence ID" value="NZ_JAVJAN010000006.1"/>
</dbReference>
<comment type="caution">
    <text evidence="7">The sequence shown here is derived from an EMBL/GenBank/DDBJ whole genome shotgun (WGS) entry which is preliminary data.</text>
</comment>
<feature type="transmembrane region" description="Helical" evidence="6">
    <location>
        <begin position="238"/>
        <end position="258"/>
    </location>
</feature>
<reference evidence="7 8" key="1">
    <citation type="submission" date="2023-09" db="EMBL/GenBank/DDBJ databases">
        <authorList>
            <person name="Zhai L."/>
        </authorList>
    </citation>
    <scope>NUCLEOTIDE SEQUENCE [LARGE SCALE GENOMIC DNA]</scope>
    <source>
        <strain evidence="7 8">5 N-1</strain>
    </source>
</reference>
<dbReference type="InterPro" id="IPR001991">
    <property type="entry name" value="Na-dicarboxylate_symporter"/>
</dbReference>
<dbReference type="Gene3D" id="1.10.3860.10">
    <property type="entry name" value="Sodium:dicarboxylate symporter"/>
    <property type="match status" value="1"/>
</dbReference>
<dbReference type="PANTHER" id="PTHR42865:SF8">
    <property type="entry name" value="SERINE_THREONINE TRANSPORTER SSTT"/>
    <property type="match status" value="1"/>
</dbReference>
<feature type="transmembrane region" description="Helical" evidence="6">
    <location>
        <begin position="273"/>
        <end position="299"/>
    </location>
</feature>
<evidence type="ECO:0000256" key="1">
    <source>
        <dbReference type="ARBA" id="ARBA00004141"/>
    </source>
</evidence>
<gene>
    <name evidence="7" type="ORF">RGC78_02975</name>
</gene>
<keyword evidence="2" id="KW-0813">Transport</keyword>
<feature type="transmembrane region" description="Helical" evidence="6">
    <location>
        <begin position="42"/>
        <end position="67"/>
    </location>
</feature>
<sequence length="389" mass="41661">MKNLSLIKRIFTFLILGIILGLTCRSLNIIFPIRILATFSSLFGNFLSFVIPLIIIAFIVPGIASLGKNSGKVLIGTTILAYISTIISGVIAYFVGISFLPKIIKAATLVSTETIKVEPYFTIDIPPMLNIMSALVFAFVFGIGLSKINNSSLLRGFHEFSSIVSMIISKILIPLVPLYIAAIFSKLSLSGEIFTTIKSFATIYLILFILQFVYLLCQYSIAGVLKKENPFKLLKNMIPAYLTAVGTQSSAATIPVTLSCTKENNVSEEVADLVVPLCATIHLAGDTITLVLTSIGVMLMRGQTPTLVTMIPFILMLGVTMVAAPGVPGGGVMAALGLLESMLGFGNIEKPIMIALHAAQDSFGTATNITGDGALSLIVDYFVSKNKTK</sequence>
<evidence type="ECO:0000313" key="7">
    <source>
        <dbReference type="EMBL" id="MDR5586420.1"/>
    </source>
</evidence>
<dbReference type="PRINTS" id="PR00173">
    <property type="entry name" value="EDTRNSPORT"/>
</dbReference>
<dbReference type="PANTHER" id="PTHR42865">
    <property type="entry name" value="PROTON/GLUTAMATE-ASPARTATE SYMPORTER"/>
    <property type="match status" value="1"/>
</dbReference>
<dbReference type="Proteomes" id="UP001256646">
    <property type="component" value="Unassembled WGS sequence"/>
</dbReference>
<comment type="subcellular location">
    <subcellularLocation>
        <location evidence="1">Membrane</location>
        <topology evidence="1">Multi-pass membrane protein</topology>
    </subcellularLocation>
</comment>
<evidence type="ECO:0000256" key="5">
    <source>
        <dbReference type="ARBA" id="ARBA00023136"/>
    </source>
</evidence>
<dbReference type="SUPFAM" id="SSF118215">
    <property type="entry name" value="Proton glutamate symport protein"/>
    <property type="match status" value="1"/>
</dbReference>
<feature type="transmembrane region" description="Helical" evidence="6">
    <location>
        <begin position="196"/>
        <end position="217"/>
    </location>
</feature>
<name>A0ABU1EDI4_9CLOT</name>
<proteinExistence type="predicted"/>
<keyword evidence="8" id="KW-1185">Reference proteome</keyword>
<evidence type="ECO:0000256" key="2">
    <source>
        <dbReference type="ARBA" id="ARBA00022448"/>
    </source>
</evidence>
<evidence type="ECO:0000256" key="3">
    <source>
        <dbReference type="ARBA" id="ARBA00022692"/>
    </source>
</evidence>
<feature type="transmembrane region" description="Helical" evidence="6">
    <location>
        <begin position="128"/>
        <end position="148"/>
    </location>
</feature>
<protein>
    <submittedName>
        <fullName evidence="7">Dicarboxylate/amino acid:cation symporter</fullName>
    </submittedName>
</protein>
<dbReference type="Pfam" id="PF00375">
    <property type="entry name" value="SDF"/>
    <property type="match status" value="1"/>
</dbReference>
<dbReference type="InterPro" id="IPR036458">
    <property type="entry name" value="Na:dicarbo_symporter_sf"/>
</dbReference>
<feature type="transmembrane region" description="Helical" evidence="6">
    <location>
        <begin position="160"/>
        <end position="184"/>
    </location>
</feature>
<keyword evidence="4 6" id="KW-1133">Transmembrane helix</keyword>
<organism evidence="7 8">
    <name type="scientific">Clostridium aquiflavi</name>
    <dbReference type="NCBI Taxonomy" id="3073603"/>
    <lineage>
        <taxon>Bacteria</taxon>
        <taxon>Bacillati</taxon>
        <taxon>Bacillota</taxon>
        <taxon>Clostridia</taxon>
        <taxon>Eubacteriales</taxon>
        <taxon>Clostridiaceae</taxon>
        <taxon>Clostridium</taxon>
    </lineage>
</organism>
<evidence type="ECO:0000256" key="4">
    <source>
        <dbReference type="ARBA" id="ARBA00022989"/>
    </source>
</evidence>
<dbReference type="EMBL" id="JAVJAN010000006">
    <property type="protein sequence ID" value="MDR5586420.1"/>
    <property type="molecule type" value="Genomic_DNA"/>
</dbReference>
<feature type="transmembrane region" description="Helical" evidence="6">
    <location>
        <begin position="306"/>
        <end position="324"/>
    </location>
</feature>
<feature type="transmembrane region" description="Helical" evidence="6">
    <location>
        <begin position="79"/>
        <end position="100"/>
    </location>
</feature>
<evidence type="ECO:0000256" key="6">
    <source>
        <dbReference type="SAM" id="Phobius"/>
    </source>
</evidence>
<keyword evidence="5 6" id="KW-0472">Membrane</keyword>
<evidence type="ECO:0000313" key="8">
    <source>
        <dbReference type="Proteomes" id="UP001256646"/>
    </source>
</evidence>
<keyword evidence="3 6" id="KW-0812">Transmembrane</keyword>